<accession>A0A5J4W3T2</accession>
<feature type="region of interest" description="Disordered" evidence="1">
    <location>
        <begin position="294"/>
        <end position="320"/>
    </location>
</feature>
<dbReference type="PANTHER" id="PTHR21534">
    <property type="entry name" value="KATANIN-INTERACTING PROTEIN"/>
    <property type="match status" value="1"/>
</dbReference>
<feature type="compositionally biased region" description="Polar residues" evidence="1">
    <location>
        <begin position="397"/>
        <end position="412"/>
    </location>
</feature>
<evidence type="ECO:0000313" key="3">
    <source>
        <dbReference type="EMBL" id="KAA6389370.1"/>
    </source>
</evidence>
<dbReference type="AlphaFoldDB" id="A0A5J4W3T2"/>
<sequence length="646" mass="73785">MWLAPFNSDEEDKQQIIFNLNKPETISGLRFYNYNANEEDSAFGVKNFTVFLDGQFFGKFVTRKGTGIGELPLSHFVSFEIDRSNDSDKNNNDAISPSNSAPSQTTPKVMKQKFKQANSNIDQSNDKLNEKTNDKQFENDSIQRKLSREMSLNQNKMKKFVDENESKNRFFSPNSSPLVSPRAPKLKQQHRQLSQQIQLQTQTSFQITNKHSLDNPPLQIARKGISARLPKTIVQQHYETLTCPCGFIWCINIVSTWGDPFYVGLCGMEMYNERGQSLDLQPRKDKDRTIEKYKKQQTNRTNGVDNINNDNNSNDNNCSDNENQYIENSMFEQKKCCYAPFIFHSGYLAAIPADLTSMEPLIETTSEISDQIAAIFGKRNQNDNDDNNINNNDNNNKQISDLNSDPNNLINNTAFNTQNPKTMQNDPRTFHNITTPPFATYDDRQMWLAPFTPGKLNRIFIIFDHPVSVSMIKFWNYSKTPSRGISEFELRCDDVLVYRGYMRKAPSLAEQQAWAMKNQKDVTPSIQRKYISPNISTQNLNKNKPVNKNKISIRDFAQTVLFTTDPDTVTRERSRLFFVSEEQKVVLIDNGVIKSVTTETQKALLQDGFRPKTSVVGNPVVTNQGPGASSVGFGQTKQVFSAHDRR</sequence>
<proteinExistence type="predicted"/>
<name>A0A5J4W3T2_9EUKA</name>
<feature type="domain" description="KATNIP" evidence="2">
    <location>
        <begin position="204"/>
        <end position="324"/>
    </location>
</feature>
<comment type="caution">
    <text evidence="3">The sequence shown here is derived from an EMBL/GenBank/DDBJ whole genome shotgun (WGS) entry which is preliminary data.</text>
</comment>
<evidence type="ECO:0000256" key="1">
    <source>
        <dbReference type="SAM" id="MobiDB-lite"/>
    </source>
</evidence>
<feature type="region of interest" description="Disordered" evidence="1">
    <location>
        <begin position="379"/>
        <end position="412"/>
    </location>
</feature>
<feature type="domain" description="KATNIP" evidence="2">
    <location>
        <begin position="421"/>
        <end position="505"/>
    </location>
</feature>
<feature type="domain" description="KATNIP" evidence="2">
    <location>
        <begin position="1"/>
        <end position="105"/>
    </location>
</feature>
<evidence type="ECO:0000313" key="4">
    <source>
        <dbReference type="Proteomes" id="UP000324800"/>
    </source>
</evidence>
<feature type="compositionally biased region" description="Low complexity" evidence="1">
    <location>
        <begin position="387"/>
        <end position="396"/>
    </location>
</feature>
<dbReference type="OrthoDB" id="304622at2759"/>
<dbReference type="InterPro" id="IPR027859">
    <property type="entry name" value="KATNIP_dom"/>
</dbReference>
<dbReference type="Proteomes" id="UP000324800">
    <property type="component" value="Unassembled WGS sequence"/>
</dbReference>
<dbReference type="Pfam" id="PF14652">
    <property type="entry name" value="DUF4457"/>
    <property type="match status" value="3"/>
</dbReference>
<feature type="compositionally biased region" description="Polar residues" evidence="1">
    <location>
        <begin position="94"/>
        <end position="107"/>
    </location>
</feature>
<gene>
    <name evidence="3" type="ORF">EZS28_015105</name>
</gene>
<feature type="region of interest" description="Disordered" evidence="1">
    <location>
        <begin position="621"/>
        <end position="646"/>
    </location>
</feature>
<feature type="region of interest" description="Disordered" evidence="1">
    <location>
        <begin position="84"/>
        <end position="151"/>
    </location>
</feature>
<organism evidence="3 4">
    <name type="scientific">Streblomastix strix</name>
    <dbReference type="NCBI Taxonomy" id="222440"/>
    <lineage>
        <taxon>Eukaryota</taxon>
        <taxon>Metamonada</taxon>
        <taxon>Preaxostyla</taxon>
        <taxon>Oxymonadida</taxon>
        <taxon>Streblomastigidae</taxon>
        <taxon>Streblomastix</taxon>
    </lineage>
</organism>
<reference evidence="3 4" key="1">
    <citation type="submission" date="2019-03" db="EMBL/GenBank/DDBJ databases">
        <title>Single cell metagenomics reveals metabolic interactions within the superorganism composed of flagellate Streblomastix strix and complex community of Bacteroidetes bacteria on its surface.</title>
        <authorList>
            <person name="Treitli S.C."/>
            <person name="Kolisko M."/>
            <person name="Husnik F."/>
            <person name="Keeling P."/>
            <person name="Hampl V."/>
        </authorList>
    </citation>
    <scope>NUCLEOTIDE SEQUENCE [LARGE SCALE GENOMIC DNA]</scope>
    <source>
        <strain evidence="3">ST1C</strain>
    </source>
</reference>
<feature type="compositionally biased region" description="Low complexity" evidence="1">
    <location>
        <begin position="299"/>
        <end position="320"/>
    </location>
</feature>
<evidence type="ECO:0000259" key="2">
    <source>
        <dbReference type="Pfam" id="PF14652"/>
    </source>
</evidence>
<dbReference type="InterPro" id="IPR026704">
    <property type="entry name" value="KATNIP"/>
</dbReference>
<protein>
    <recommendedName>
        <fullName evidence="2">KATNIP domain-containing protein</fullName>
    </recommendedName>
</protein>
<feature type="compositionally biased region" description="Polar residues" evidence="1">
    <location>
        <begin position="621"/>
        <end position="639"/>
    </location>
</feature>
<dbReference type="PANTHER" id="PTHR21534:SF0">
    <property type="entry name" value="KATANIN-INTERACTING PROTEIN"/>
    <property type="match status" value="1"/>
</dbReference>
<feature type="compositionally biased region" description="Basic and acidic residues" evidence="1">
    <location>
        <begin position="124"/>
        <end position="148"/>
    </location>
</feature>
<dbReference type="EMBL" id="SNRW01003611">
    <property type="protein sequence ID" value="KAA6389370.1"/>
    <property type="molecule type" value="Genomic_DNA"/>
</dbReference>